<dbReference type="PANTHER" id="PTHR31447:SF0">
    <property type="entry name" value="HYDROXYPROLINE-RICH GLYCOPROTEIN FAMILY PROTEIN"/>
    <property type="match status" value="1"/>
</dbReference>
<accession>A0ABP1A8C5</accession>
<feature type="compositionally biased region" description="Low complexity" evidence="2">
    <location>
        <begin position="762"/>
        <end position="776"/>
    </location>
</feature>
<organism evidence="3 4">
    <name type="scientific">Sphagnum jensenii</name>
    <dbReference type="NCBI Taxonomy" id="128206"/>
    <lineage>
        <taxon>Eukaryota</taxon>
        <taxon>Viridiplantae</taxon>
        <taxon>Streptophyta</taxon>
        <taxon>Embryophyta</taxon>
        <taxon>Bryophyta</taxon>
        <taxon>Sphagnophytina</taxon>
        <taxon>Sphagnopsida</taxon>
        <taxon>Sphagnales</taxon>
        <taxon>Sphagnaceae</taxon>
        <taxon>Sphagnum</taxon>
    </lineage>
</organism>
<dbReference type="Gene3D" id="2.60.120.590">
    <property type="entry name" value="Alpha-ketoglutarate-dependent dioxygenase AlkB-like"/>
    <property type="match status" value="1"/>
</dbReference>
<dbReference type="InterPro" id="IPR044842">
    <property type="entry name" value="ALKBH9B/ALKBH10B-like"/>
</dbReference>
<evidence type="ECO:0000256" key="2">
    <source>
        <dbReference type="SAM" id="MobiDB-lite"/>
    </source>
</evidence>
<proteinExistence type="inferred from homology"/>
<feature type="region of interest" description="Disordered" evidence="2">
    <location>
        <begin position="243"/>
        <end position="286"/>
    </location>
</feature>
<evidence type="ECO:0000256" key="1">
    <source>
        <dbReference type="ARBA" id="ARBA00007879"/>
    </source>
</evidence>
<feature type="compositionally biased region" description="Low complexity" evidence="2">
    <location>
        <begin position="743"/>
        <end position="752"/>
    </location>
</feature>
<evidence type="ECO:0000313" key="4">
    <source>
        <dbReference type="Proteomes" id="UP001497522"/>
    </source>
</evidence>
<name>A0ABP1A8C5_9BRYO</name>
<gene>
    <name evidence="3" type="ORF">CSSPJE1EN2_LOCUS1775</name>
</gene>
<dbReference type="SUPFAM" id="SSF51197">
    <property type="entry name" value="Clavaminate synthase-like"/>
    <property type="match status" value="1"/>
</dbReference>
<comment type="similarity">
    <text evidence="1">Belongs to the alkB family.</text>
</comment>
<protein>
    <submittedName>
        <fullName evidence="3">Uncharacterized protein</fullName>
    </submittedName>
</protein>
<dbReference type="PANTHER" id="PTHR31447">
    <property type="entry name" value="HYDROXYPROLINE-RICH GLYCOPROTEIN FAMILY PROTEIN-RELATED"/>
    <property type="match status" value="1"/>
</dbReference>
<reference evidence="3 4" key="1">
    <citation type="submission" date="2024-03" db="EMBL/GenBank/DDBJ databases">
        <authorList>
            <consortium name="ELIXIR-Norway"/>
            <consortium name="Elixir Norway"/>
        </authorList>
    </citation>
    <scope>NUCLEOTIDE SEQUENCE [LARGE SCALE GENOMIC DNA]</scope>
</reference>
<feature type="compositionally biased region" description="Polar residues" evidence="2">
    <location>
        <begin position="708"/>
        <end position="725"/>
    </location>
</feature>
<feature type="compositionally biased region" description="Basic and acidic residues" evidence="2">
    <location>
        <begin position="254"/>
        <end position="267"/>
    </location>
</feature>
<dbReference type="Proteomes" id="UP001497522">
    <property type="component" value="Chromosome 1"/>
</dbReference>
<evidence type="ECO:0000313" key="3">
    <source>
        <dbReference type="EMBL" id="CAK9858780.1"/>
    </source>
</evidence>
<dbReference type="EMBL" id="OZ023702">
    <property type="protein sequence ID" value="CAK9858780.1"/>
    <property type="molecule type" value="Genomic_DNA"/>
</dbReference>
<sequence>MASGDVHGSKSPNNMVLGTGYGKDHMCLLDSRGGLVMPSSVQPDLLQQQQQQHPQWIPDERDAFISWLRGEFAAANAIIDAMCHHLQMSGKPGEYDVVLTCIQARRYNWTIVLHMQQYFSVAEVNFALQQVIWQRKQSLHPEQQSQLPQPQQFHTRVEAALDEGGTSKQMTNGVHDPRDLRGDFLIPKSVATAHQQSGLENPHQATQILASAGQSDIASDQKATGSENHANCQIAPAIVVDASLAPQPPPSAHSHPEPHQEKRHTEPGSRVSEATKGSPSPALPAQSSYHNLAVDADGNPSNAGNCTNGNLMEHTLDEAQQRISPQGIQSLKQEEGQHPATVKTTKCYSCLEPVDGKMTNVAEGLELFENVLDSAETNQLTAFINDIQAAGRRGSLTWLLLAGRTFTSGKKGFNGKGRGTIYFGYSHSDAYSDISQPMPACVQVIVNRLVAGHLIPPSKIPDSCTIHILDEGDYLPPHVDHSHVERPFYTLTLLSECSLVLGHSLTMDAPGEFKGAFHLSLPVGSVLVLQGNSADIARHALSSSPIKRVTITLGKLLPSKTSRVPPQIARLPHPAAAAAAAAPISPLSRPPAVDGYIPTQSAKGSGFPNMKPHVLGPISGVLPVPTIRLPGVAQVLPSVSSVPNSSLKPLFPTAAVNHSSTYSPTAVVPQAPWSVMPRPLPPSRVPSTGTGVFFPSGWVSSGPGRPVATSQHRQPPLLQKTNSLPSLFVSPAHSGSPTKNLKASASSSQLSSDGPQGERTPLLVSNSTSLSNSGTSDEVPGKEPAMDISPPSVINDINSKKKD</sequence>
<feature type="region of interest" description="Disordered" evidence="2">
    <location>
        <begin position="696"/>
        <end position="803"/>
    </location>
</feature>
<keyword evidence="4" id="KW-1185">Reference proteome</keyword>
<dbReference type="InterPro" id="IPR037151">
    <property type="entry name" value="AlkB-like_sf"/>
</dbReference>